<dbReference type="RefSeq" id="WP_149069551.1">
    <property type="nucleotide sequence ID" value="NZ_VTHL01000002.1"/>
</dbReference>
<dbReference type="SUPFAM" id="SSF53187">
    <property type="entry name" value="Zn-dependent exopeptidases"/>
    <property type="match status" value="1"/>
</dbReference>
<protein>
    <submittedName>
        <fullName evidence="2">M28 family peptidase</fullName>
    </submittedName>
</protein>
<evidence type="ECO:0000313" key="2">
    <source>
        <dbReference type="EMBL" id="TYZ13434.1"/>
    </source>
</evidence>
<evidence type="ECO:0000259" key="1">
    <source>
        <dbReference type="Pfam" id="PF04389"/>
    </source>
</evidence>
<dbReference type="Proteomes" id="UP000322791">
    <property type="component" value="Unassembled WGS sequence"/>
</dbReference>
<feature type="domain" description="Peptidase M28" evidence="1">
    <location>
        <begin position="229"/>
        <end position="421"/>
    </location>
</feature>
<dbReference type="InterPro" id="IPR007484">
    <property type="entry name" value="Peptidase_M28"/>
</dbReference>
<dbReference type="InterPro" id="IPR045175">
    <property type="entry name" value="M28_fam"/>
</dbReference>
<dbReference type="Gene3D" id="3.50.30.30">
    <property type="match status" value="1"/>
</dbReference>
<dbReference type="GO" id="GO:0008235">
    <property type="term" value="F:metalloexopeptidase activity"/>
    <property type="evidence" value="ECO:0007669"/>
    <property type="project" value="InterPro"/>
</dbReference>
<reference evidence="2 3" key="1">
    <citation type="submission" date="2019-08" db="EMBL/GenBank/DDBJ databases">
        <authorList>
            <person name="Seo M.-J."/>
        </authorList>
    </citation>
    <scope>NUCLEOTIDE SEQUENCE [LARGE SCALE GENOMIC DNA]</scope>
    <source>
        <strain evidence="2 3">KIGAM108</strain>
    </source>
</reference>
<dbReference type="PANTHER" id="PTHR12147">
    <property type="entry name" value="METALLOPEPTIDASE M28 FAMILY MEMBER"/>
    <property type="match status" value="1"/>
</dbReference>
<evidence type="ECO:0000313" key="3">
    <source>
        <dbReference type="Proteomes" id="UP000322791"/>
    </source>
</evidence>
<dbReference type="AlphaFoldDB" id="A0A5D6VFX9"/>
<comment type="caution">
    <text evidence="2">The sequence shown here is derived from an EMBL/GenBank/DDBJ whole genome shotgun (WGS) entry which is preliminary data.</text>
</comment>
<dbReference type="Gene3D" id="3.40.630.10">
    <property type="entry name" value="Zn peptidases"/>
    <property type="match status" value="1"/>
</dbReference>
<organism evidence="2 3">
    <name type="scientific">Hymenobacter lutimineralis</name>
    <dbReference type="NCBI Taxonomy" id="2606448"/>
    <lineage>
        <taxon>Bacteria</taxon>
        <taxon>Pseudomonadati</taxon>
        <taxon>Bacteroidota</taxon>
        <taxon>Cytophagia</taxon>
        <taxon>Cytophagales</taxon>
        <taxon>Hymenobacteraceae</taxon>
        <taxon>Hymenobacter</taxon>
    </lineage>
</organism>
<dbReference type="Pfam" id="PF04389">
    <property type="entry name" value="Peptidase_M28"/>
    <property type="match status" value="1"/>
</dbReference>
<proteinExistence type="predicted"/>
<dbReference type="PANTHER" id="PTHR12147:SF26">
    <property type="entry name" value="PEPTIDASE M28 DOMAIN-CONTAINING PROTEIN"/>
    <property type="match status" value="1"/>
</dbReference>
<name>A0A5D6VFX9_9BACT</name>
<dbReference type="GO" id="GO:0006508">
    <property type="term" value="P:proteolysis"/>
    <property type="evidence" value="ECO:0007669"/>
    <property type="project" value="InterPro"/>
</dbReference>
<dbReference type="EMBL" id="VTHL01000002">
    <property type="protein sequence ID" value="TYZ13434.1"/>
    <property type="molecule type" value="Genomic_DNA"/>
</dbReference>
<sequence length="432" mass="47368">MRHNYLRGGWVASPFLGFWLLTALPAASQDMARVRQTLTVLTSKRLHGRGYTHRGDQRAAAYLAKRFKTLGLKSWTKKYRQPFPLAVNTFPGALSVTLGKHVLRPGKDFIPDPTSGSLQEKLAVVYFDTLAFTDPVSLSKLLQQDLRHTAVVYSQAVQARLAQRPELVAKLTQASAVVVLTTDKLTASVAATQRGQARLIVRAAAWPTREAWLSLNIEANLLPRYVTQNVLGYVPGTAVPDSFVVVAAHYDHLGELGRKAYFPGANDNASGTAMLLELAAYFAQPAHRLRYSVAFIGFSGEEAGLLGSQFFVHQPTIPLANIRFLLNLDLVGTGAEGITVVNGKVHAAEFQLLQQLNSESGAIGSIAARGQAANSDHFPFSEYQVPAFFWYTRGGTAAYHDVHDQAPQLPLTLFPQVFDLAKRFLTKITRTL</sequence>
<gene>
    <name evidence="2" type="ORF">FY528_03230</name>
</gene>
<keyword evidence="3" id="KW-1185">Reference proteome</keyword>
<accession>A0A5D6VFX9</accession>